<dbReference type="RefSeq" id="WP_079547337.1">
    <property type="nucleotide sequence ID" value="NZ_CP117826.1"/>
</dbReference>
<evidence type="ECO:0000256" key="1">
    <source>
        <dbReference type="ARBA" id="ARBA00022679"/>
    </source>
</evidence>
<dbReference type="CDD" id="cd02440">
    <property type="entry name" value="AdoMet_MTases"/>
    <property type="match status" value="1"/>
</dbReference>
<keyword evidence="3" id="KW-0489">Methyltransferase</keyword>
<evidence type="ECO:0000259" key="2">
    <source>
        <dbReference type="Pfam" id="PF13649"/>
    </source>
</evidence>
<proteinExistence type="predicted"/>
<dbReference type="Gene3D" id="3.40.50.150">
    <property type="entry name" value="Vaccinia Virus protein VP39"/>
    <property type="match status" value="1"/>
</dbReference>
<protein>
    <submittedName>
        <fullName evidence="3">Methyltransferase domain-containing protein</fullName>
    </submittedName>
</protein>
<keyword evidence="1" id="KW-0808">Transferase</keyword>
<name>A0AAU8AAU3_9FIRM</name>
<dbReference type="Gene3D" id="2.20.25.110">
    <property type="entry name" value="S-adenosyl-L-methionine-dependent methyltransferases"/>
    <property type="match status" value="1"/>
</dbReference>
<accession>A0AAU8AAU3</accession>
<dbReference type="SUPFAM" id="SSF53335">
    <property type="entry name" value="S-adenosyl-L-methionine-dependent methyltransferases"/>
    <property type="match status" value="1"/>
</dbReference>
<gene>
    <name evidence="3" type="ORF">PUP29_02815</name>
</gene>
<dbReference type="PANTHER" id="PTHR43861">
    <property type="entry name" value="TRANS-ACONITATE 2-METHYLTRANSFERASE-RELATED"/>
    <property type="match status" value="1"/>
</dbReference>
<dbReference type="InterPro" id="IPR029063">
    <property type="entry name" value="SAM-dependent_MTases_sf"/>
</dbReference>
<sequence>MTERYSALAQIYDRLMYDVSYETWADYLLGFLKEQGIGKGERILEYACGTGNITLPLAKAGYHVIALDAVEEMLFIAQEKTRKKAQQVEYVCGDMERFVLNRPARAAVCACDGVNYLPDKDALRRFFRCVHTNLQENGLFLFDISSAYKLENIIGNEFFYDDGEEETVFWKNHFDEQNRMVTMELTLFIAQGSLYERQDEEHIQRAWERAEIEEMLSETGFTDIRAYGFLEKQEPKEREERIQFQAIRKGTNHG</sequence>
<dbReference type="GO" id="GO:0032259">
    <property type="term" value="P:methylation"/>
    <property type="evidence" value="ECO:0007669"/>
    <property type="project" value="UniProtKB-KW"/>
</dbReference>
<feature type="domain" description="Methyltransferase" evidence="2">
    <location>
        <begin position="43"/>
        <end position="138"/>
    </location>
</feature>
<dbReference type="InterPro" id="IPR041698">
    <property type="entry name" value="Methyltransf_25"/>
</dbReference>
<organism evidence="3">
    <name type="scientific">Christensenella massiliensis</name>
    <dbReference type="NCBI Taxonomy" id="1805714"/>
    <lineage>
        <taxon>Bacteria</taxon>
        <taxon>Bacillati</taxon>
        <taxon>Bacillota</taxon>
        <taxon>Clostridia</taxon>
        <taxon>Christensenellales</taxon>
        <taxon>Christensenellaceae</taxon>
        <taxon>Christensenella</taxon>
    </lineage>
</organism>
<dbReference type="Pfam" id="PF13649">
    <property type="entry name" value="Methyltransf_25"/>
    <property type="match status" value="1"/>
</dbReference>
<dbReference type="GO" id="GO:0008168">
    <property type="term" value="F:methyltransferase activity"/>
    <property type="evidence" value="ECO:0007669"/>
    <property type="project" value="UniProtKB-KW"/>
</dbReference>
<dbReference type="EMBL" id="CP117826">
    <property type="protein sequence ID" value="XCC62871.1"/>
    <property type="molecule type" value="Genomic_DNA"/>
</dbReference>
<dbReference type="AlphaFoldDB" id="A0AAU8AAU3"/>
<evidence type="ECO:0000313" key="3">
    <source>
        <dbReference type="EMBL" id="XCC62871.1"/>
    </source>
</evidence>
<reference evidence="3" key="1">
    <citation type="submission" date="2023-02" db="EMBL/GenBank/DDBJ databases">
        <title>Gut commensal Christensenella minuta modulates host metabolism via a new class of secondary bile acids.</title>
        <authorList>
            <person name="Liu C."/>
        </authorList>
    </citation>
    <scope>NUCLEOTIDE SEQUENCE</scope>
    <source>
        <strain evidence="3">CA70</strain>
    </source>
</reference>